<feature type="compositionally biased region" description="Low complexity" evidence="1">
    <location>
        <begin position="11"/>
        <end position="20"/>
    </location>
</feature>
<evidence type="ECO:0000313" key="3">
    <source>
        <dbReference type="Proteomes" id="UP000033007"/>
    </source>
</evidence>
<protein>
    <submittedName>
        <fullName evidence="2">Uncharacterized protein</fullName>
    </submittedName>
</protein>
<name>A0A0E3JTG5_9CAUD</name>
<dbReference type="OrthoDB" id="29071at10239"/>
<proteinExistence type="predicted"/>
<gene>
    <name evidence="2" type="ORF">SEA_YDN12_13</name>
</gene>
<dbReference type="KEGG" id="vg:26641642"/>
<organism evidence="2 3">
    <name type="scientific">Streptomyces phage YDN12</name>
    <dbReference type="NCBI Taxonomy" id="1636183"/>
    <lineage>
        <taxon>Viruses</taxon>
        <taxon>Duplodnaviria</taxon>
        <taxon>Heunggongvirae</taxon>
        <taxon>Uroviricota</taxon>
        <taxon>Caudoviricetes</taxon>
        <taxon>Woodruffvirus</taxon>
        <taxon>Woodruffvirus YDN12</taxon>
    </lineage>
</organism>
<reference evidence="2 3" key="1">
    <citation type="submission" date="2015-03" db="EMBL/GenBank/DDBJ databases">
        <authorList>
            <person name="Djamen P.Y."/>
            <person name="Nguyen L."/>
            <person name="Gibbs Z.A."/>
            <person name="Donegan-Quick R."/>
            <person name="Visi D.K."/>
            <person name="Allen M.S."/>
            <person name="Hughes L.E."/>
            <person name="Bradley K.W."/>
            <person name="Asai D.J."/>
            <person name="Bowman C.A."/>
            <person name="Russell D.A."/>
            <person name="Pope W.H."/>
            <person name="Jacobs-Sera D."/>
            <person name="Hendrix R.W."/>
            <person name="Hatfull G.F."/>
        </authorList>
    </citation>
    <scope>NUCLEOTIDE SEQUENCE [LARGE SCALE GENOMIC DNA]</scope>
</reference>
<accession>A0A0E3JTG5</accession>
<dbReference type="Proteomes" id="UP000033007">
    <property type="component" value="Segment"/>
</dbReference>
<dbReference type="RefSeq" id="YP_009215316.1">
    <property type="nucleotide sequence ID" value="NC_028974.1"/>
</dbReference>
<sequence>MACACSKNRARATGTGTPAPSGTYRVMVSGRKVYETTNPSAAETVAARFQAATILAPGESA</sequence>
<dbReference type="GeneID" id="26641642"/>
<keyword evidence="3" id="KW-1185">Reference proteome</keyword>
<dbReference type="EMBL" id="KP876465">
    <property type="protein sequence ID" value="AKA61680.1"/>
    <property type="molecule type" value="Genomic_DNA"/>
</dbReference>
<evidence type="ECO:0000256" key="1">
    <source>
        <dbReference type="SAM" id="MobiDB-lite"/>
    </source>
</evidence>
<feature type="region of interest" description="Disordered" evidence="1">
    <location>
        <begin position="1"/>
        <end position="21"/>
    </location>
</feature>
<evidence type="ECO:0000313" key="2">
    <source>
        <dbReference type="EMBL" id="AKA61680.1"/>
    </source>
</evidence>